<dbReference type="Gene3D" id="3.10.20.30">
    <property type="match status" value="1"/>
</dbReference>
<dbReference type="InterPro" id="IPR002912">
    <property type="entry name" value="ACT_dom"/>
</dbReference>
<dbReference type="InterPro" id="IPR004095">
    <property type="entry name" value="TGS"/>
</dbReference>
<dbReference type="Pfam" id="PF13328">
    <property type="entry name" value="HD_4"/>
    <property type="match status" value="1"/>
</dbReference>
<comment type="similarity">
    <text evidence="1">Belongs to the RelA/SpoT family.</text>
</comment>
<dbReference type="Pfam" id="PF13291">
    <property type="entry name" value="ACT_4"/>
    <property type="match status" value="1"/>
</dbReference>
<dbReference type="InterPro" id="IPR045600">
    <property type="entry name" value="RelA/SpoT_AH_RIS"/>
</dbReference>
<dbReference type="PANTHER" id="PTHR21262:SF31">
    <property type="entry name" value="GTP PYROPHOSPHOKINASE"/>
    <property type="match status" value="1"/>
</dbReference>
<dbReference type="Pfam" id="PF19296">
    <property type="entry name" value="RelA_AH_RIS"/>
    <property type="match status" value="1"/>
</dbReference>
<dbReference type="FunFam" id="3.30.460.10:FF:000001">
    <property type="entry name" value="GTP pyrophosphokinase RelA"/>
    <property type="match status" value="1"/>
</dbReference>
<feature type="domain" description="TGS" evidence="5">
    <location>
        <begin position="407"/>
        <end position="468"/>
    </location>
</feature>
<dbReference type="Pfam" id="PF02824">
    <property type="entry name" value="TGS"/>
    <property type="match status" value="1"/>
</dbReference>
<dbReference type="Gene3D" id="3.30.460.10">
    <property type="entry name" value="Beta Polymerase, domain 2"/>
    <property type="match status" value="1"/>
</dbReference>
<evidence type="ECO:0000259" key="3">
    <source>
        <dbReference type="PROSITE" id="PS51671"/>
    </source>
</evidence>
<dbReference type="PROSITE" id="PS51880">
    <property type="entry name" value="TGS"/>
    <property type="match status" value="1"/>
</dbReference>
<dbReference type="InterPro" id="IPR004811">
    <property type="entry name" value="RelA/Spo_fam"/>
</dbReference>
<evidence type="ECO:0000313" key="6">
    <source>
        <dbReference type="EMBL" id="CUV08274.1"/>
    </source>
</evidence>
<dbReference type="Pfam" id="PF04607">
    <property type="entry name" value="RelA_SpoT"/>
    <property type="match status" value="1"/>
</dbReference>
<dbReference type="AlphaFoldDB" id="A0A160VGZ2"/>
<evidence type="ECO:0000259" key="4">
    <source>
        <dbReference type="PROSITE" id="PS51831"/>
    </source>
</evidence>
<dbReference type="Gene3D" id="3.30.70.260">
    <property type="match status" value="1"/>
</dbReference>
<dbReference type="EC" id="2.7.6.5" evidence="6"/>
<dbReference type="GO" id="GO:0016301">
    <property type="term" value="F:kinase activity"/>
    <property type="evidence" value="ECO:0007669"/>
    <property type="project" value="UniProtKB-KW"/>
</dbReference>
<dbReference type="InterPro" id="IPR043519">
    <property type="entry name" value="NT_sf"/>
</dbReference>
<proteinExistence type="inferred from homology"/>
<comment type="pathway">
    <text evidence="2">Purine metabolism.</text>
</comment>
<dbReference type="Gene3D" id="1.10.3210.10">
    <property type="entry name" value="Hypothetical protein af1432"/>
    <property type="match status" value="1"/>
</dbReference>
<dbReference type="SMART" id="SM00471">
    <property type="entry name" value="HDc"/>
    <property type="match status" value="1"/>
</dbReference>
<name>A0A160VGZ2_9ZZZZ</name>
<dbReference type="CDD" id="cd00077">
    <property type="entry name" value="HDc"/>
    <property type="match status" value="1"/>
</dbReference>
<dbReference type="InterPro" id="IPR012675">
    <property type="entry name" value="Beta-grasp_dom_sf"/>
</dbReference>
<dbReference type="EMBL" id="FAXC01000039">
    <property type="protein sequence ID" value="CUV08274.1"/>
    <property type="molecule type" value="Genomic_DNA"/>
</dbReference>
<evidence type="ECO:0000256" key="1">
    <source>
        <dbReference type="ARBA" id="ARBA00007476"/>
    </source>
</evidence>
<sequence>MENPITKFAPFLVGEFPKPFQELLDKVTSNEPLTEDDLKKELWSAYEFGFRHHEGQKRRSGGSYFENHCVEVAKILAEWNMDHITIIGGLLHDTIEDTEVNFEDIEKKFGADVANLVNGVSKLSGIRFTSQKAKQAGNFMKMLISVAQDLRVIIIKFADRLHNMSTIEYLPRIKQHRTAIETRDVYAPLAHRLGMARVKWLLDDLVLKTLNPDDYKKIEKKLKSSHKGREKYIKTITDVLLDELEEYNIAPKVYGRPKSHASIYSKMVERGKTFEEIYDILAVRIVVDKIEECYLTLGVLHQKFKPIQERFKDFIATPKSNGYQSIHTTVIGPDGKLVEIQIRTEDMEQTAEIGIAAHWRYKDENGAETKGVDSHVKWLRELLDILQSEENDPKEFMHMLKIDLFGDEIFVFTPKGDLVQLPVKSSPIDFAYHVHTEVGQTCLGAKINHKVVPLNTELQNGDTVEIIKSSSQNPNYGWLKFAVTSKARNRIKRYLSKKERDESIKMGEEIMTKSLRRLKLINLLDEVKDAYKKFGFGGTDQLMEAIGKGEISIRDILDKIKPDEVQTEEVEPASFFSFKRKESRNIKLEGISNIMANFGKCCNPIPGDDMLGFITRGRGITVHRSDCSSLPLLNKESDRLVPVEWEVSRKDFFNVQLKVVGQDRKGLLKDMTESISKLNINMTSVDIKVKEAVATAIFIIQVNNLKQLDRVIRIMSKVKSIDFVERAQR</sequence>
<dbReference type="CDD" id="cd04876">
    <property type="entry name" value="ACT_RelA-SpoT"/>
    <property type="match status" value="1"/>
</dbReference>
<dbReference type="PROSITE" id="PS51831">
    <property type="entry name" value="HD"/>
    <property type="match status" value="1"/>
</dbReference>
<gene>
    <name evidence="6" type="ORF">MGWOODY_Mmi335</name>
</gene>
<dbReference type="NCBIfam" id="TIGR00691">
    <property type="entry name" value="spoT_relA"/>
    <property type="match status" value="1"/>
</dbReference>
<dbReference type="GO" id="GO:0008728">
    <property type="term" value="F:GTP diphosphokinase activity"/>
    <property type="evidence" value="ECO:0007669"/>
    <property type="project" value="UniProtKB-EC"/>
</dbReference>
<dbReference type="FunFam" id="1.10.3210.10:FF:000001">
    <property type="entry name" value="GTP pyrophosphokinase RelA"/>
    <property type="match status" value="1"/>
</dbReference>
<evidence type="ECO:0000256" key="2">
    <source>
        <dbReference type="ARBA" id="ARBA00025704"/>
    </source>
</evidence>
<organism evidence="6">
    <name type="scientific">hydrothermal vent metagenome</name>
    <dbReference type="NCBI Taxonomy" id="652676"/>
    <lineage>
        <taxon>unclassified sequences</taxon>
        <taxon>metagenomes</taxon>
        <taxon>ecological metagenomes</taxon>
    </lineage>
</organism>
<dbReference type="InterPro" id="IPR012676">
    <property type="entry name" value="TGS-like"/>
</dbReference>
<dbReference type="GO" id="GO:0005886">
    <property type="term" value="C:plasma membrane"/>
    <property type="evidence" value="ECO:0007669"/>
    <property type="project" value="TreeGrafter"/>
</dbReference>
<keyword evidence="6" id="KW-0418">Kinase</keyword>
<accession>A0A160VGZ2</accession>
<dbReference type="InterPro" id="IPR006674">
    <property type="entry name" value="HD_domain"/>
</dbReference>
<dbReference type="PANTHER" id="PTHR21262">
    <property type="entry name" value="GUANOSINE-3',5'-BIS DIPHOSPHATE 3'-PYROPHOSPHOHYDROLASE"/>
    <property type="match status" value="1"/>
</dbReference>
<dbReference type="GO" id="GO:0015969">
    <property type="term" value="P:guanosine tetraphosphate metabolic process"/>
    <property type="evidence" value="ECO:0007669"/>
    <property type="project" value="InterPro"/>
</dbReference>
<dbReference type="InterPro" id="IPR007685">
    <property type="entry name" value="RelA_SpoT"/>
</dbReference>
<reference evidence="6" key="1">
    <citation type="submission" date="2015-10" db="EMBL/GenBank/DDBJ databases">
        <authorList>
            <person name="Gilbert D.G."/>
        </authorList>
    </citation>
    <scope>NUCLEOTIDE SEQUENCE</scope>
</reference>
<evidence type="ECO:0000259" key="5">
    <source>
        <dbReference type="PROSITE" id="PS51880"/>
    </source>
</evidence>
<feature type="domain" description="HD" evidence="4">
    <location>
        <begin position="65"/>
        <end position="164"/>
    </location>
</feature>
<dbReference type="SUPFAM" id="SSF81271">
    <property type="entry name" value="TGS-like"/>
    <property type="match status" value="1"/>
</dbReference>
<dbReference type="InterPro" id="IPR045865">
    <property type="entry name" value="ACT-like_dom_sf"/>
</dbReference>
<dbReference type="PROSITE" id="PS51671">
    <property type="entry name" value="ACT"/>
    <property type="match status" value="1"/>
</dbReference>
<dbReference type="InterPro" id="IPR003607">
    <property type="entry name" value="HD/PDEase_dom"/>
</dbReference>
<dbReference type="SUPFAM" id="SSF109604">
    <property type="entry name" value="HD-domain/PDEase-like"/>
    <property type="match status" value="1"/>
</dbReference>
<feature type="domain" description="ACT" evidence="3">
    <location>
        <begin position="656"/>
        <end position="729"/>
    </location>
</feature>
<dbReference type="CDD" id="cd01668">
    <property type="entry name" value="TGS_RSH"/>
    <property type="match status" value="1"/>
</dbReference>
<protein>
    <submittedName>
        <fullName evidence="6">GTP pyrophosphokinase, (P)ppGpp synthetase I</fullName>
        <ecNumber evidence="6">2.7.6.5</ecNumber>
    </submittedName>
</protein>
<dbReference type="SMART" id="SM00954">
    <property type="entry name" value="RelA_SpoT"/>
    <property type="match status" value="1"/>
</dbReference>
<dbReference type="InterPro" id="IPR033655">
    <property type="entry name" value="TGS_RelA/SpoT"/>
</dbReference>
<dbReference type="FunFam" id="3.10.20.30:FF:000002">
    <property type="entry name" value="GTP pyrophosphokinase (RelA/SpoT)"/>
    <property type="match status" value="1"/>
</dbReference>
<dbReference type="SUPFAM" id="SSF55021">
    <property type="entry name" value="ACT-like"/>
    <property type="match status" value="1"/>
</dbReference>
<dbReference type="CDD" id="cd05399">
    <property type="entry name" value="NT_Rel-Spo_like"/>
    <property type="match status" value="1"/>
</dbReference>
<dbReference type="SUPFAM" id="SSF81301">
    <property type="entry name" value="Nucleotidyltransferase"/>
    <property type="match status" value="1"/>
</dbReference>
<keyword evidence="6" id="KW-0808">Transferase</keyword>